<sequence length="795" mass="88116">MGTQEGPRKWKLLWWCHHPSWGAGRVPWSWEARVSCLSCCVTSDRPAPPWAACPSNLGKGLRGHCGFCRPEPPKVIIGVWPCLPRGPSGSSPFSAHRVPLGPQATGVKRRTEQNGGWGCARIPASAQPLAPCDCSGPRFSLCAMGQQPSSAPSLRVPGEVAPDRDEEEASTKNSNVLATQYGFFTKGRKKGQPSLAETESEPESSPPPPAQLPTVEELKADLERGRLEAAGPLLALELELQEAAAAGLASEEELVQRQSEVEALYALLRDQVLGLLRRPLEAAPERLRQALAVLAEQERQDRAAAAAAGPPGSPGLAATRPRGWLQLWRDGVAQAAAERLSRRPAADAEGRTEAERAFLHMGRTMKEDLEAVVERLKPLSPADFSVVAAYAESYHAEFAAQLAALTQLELCPRDTYMLLLWVQNLYPNDILNSPKLSPELQGVRLGTLLPQTQIRQLEATFLSNEVASIRELTARALELESERWTKDEAPQRLDDRCHSELAIDIIQIISQGQDKAESITLDLGTQIKPLLLEELARFLRSYQRAFDDFLERCRQLRNYRANVIANINNCLPFRVSVEQRWQTRPDLQNSLLRPLNELKSHGFDTLLQSLFGDLKPLFKRFTQTRWDAPQQTLEEIISTVAERMPEFSELQDCFREELLEAVHLHLVKEYITHLCKRRLVLKTAEQQQQLAGLVQANAQDIQQFCTQSGSRATWLHHALPTLAEIIRLQDPSAIKIEVATYAALYPDFSKGHLSAILAIKGNLSSSDAKSIRSILDINTGAHEPSKALFSLIKVG</sequence>
<organism evidence="1">
    <name type="scientific">Ovis aries</name>
    <name type="common">Sheep</name>
    <dbReference type="NCBI Taxonomy" id="9940"/>
    <lineage>
        <taxon>Eukaryota</taxon>
        <taxon>Metazoa</taxon>
        <taxon>Chordata</taxon>
        <taxon>Craniata</taxon>
        <taxon>Vertebrata</taxon>
        <taxon>Euteleostomi</taxon>
        <taxon>Mammalia</taxon>
        <taxon>Eutheria</taxon>
        <taxon>Laurasiatheria</taxon>
        <taxon>Artiodactyla</taxon>
        <taxon>Ruminantia</taxon>
        <taxon>Pecora</taxon>
        <taxon>Bovidae</taxon>
        <taxon>Caprinae</taxon>
        <taxon>Ovis</taxon>
    </lineage>
</organism>
<accession>A0AC11EHM6</accession>
<protein>
    <submittedName>
        <fullName evidence="1">Uncharacterized protein</fullName>
    </submittedName>
</protein>
<proteinExistence type="predicted"/>
<gene>
    <name evidence="1" type="primary">LOC101122983</name>
</gene>
<evidence type="ECO:0000313" key="1">
    <source>
        <dbReference type="Ensembl" id="ENSOARP00020058410.1"/>
    </source>
</evidence>
<dbReference type="Ensembl" id="ENSOART00020022235.2">
    <property type="protein sequence ID" value="ENSOARP00020058410.1"/>
    <property type="gene ID" value="ENSOARG00020014513.2"/>
</dbReference>
<name>A0AC11EHM6_SHEEP</name>
<reference evidence="1" key="3">
    <citation type="submission" date="2025-09" db="UniProtKB">
        <authorList>
            <consortium name="Ensembl"/>
        </authorList>
    </citation>
    <scope>IDENTIFICATION</scope>
</reference>
<reference evidence="1" key="2">
    <citation type="submission" date="2025-08" db="UniProtKB">
        <authorList>
            <consortium name="Ensembl"/>
        </authorList>
    </citation>
    <scope>IDENTIFICATION</scope>
</reference>
<reference evidence="1" key="1">
    <citation type="submission" date="2020-11" db="EMBL/GenBank/DDBJ databases">
        <authorList>
            <person name="Davenport K.M."/>
            <person name="Bickhart D.M."/>
            <person name="Smith T.P.L."/>
            <person name="Murdoch B.M."/>
            <person name="Rosen B.D."/>
        </authorList>
    </citation>
    <scope>NUCLEOTIDE SEQUENCE [LARGE SCALE GENOMIC DNA]</scope>
    <source>
        <strain evidence="1">OAR_USU_Benz2616</strain>
    </source>
</reference>